<dbReference type="EMBL" id="KV448215">
    <property type="protein sequence ID" value="OAX40336.1"/>
    <property type="molecule type" value="Genomic_DNA"/>
</dbReference>
<keyword evidence="5" id="KW-0539">Nucleus</keyword>
<evidence type="ECO:0000256" key="5">
    <source>
        <dbReference type="ARBA" id="ARBA00023242"/>
    </source>
</evidence>
<feature type="compositionally biased region" description="Polar residues" evidence="6">
    <location>
        <begin position="130"/>
        <end position="145"/>
    </location>
</feature>
<dbReference type="PROSITE" id="PS50048">
    <property type="entry name" value="ZN2_CY6_FUNGAL_2"/>
    <property type="match status" value="1"/>
</dbReference>
<feature type="domain" description="Zn(2)-C6 fungal-type" evidence="7">
    <location>
        <begin position="49"/>
        <end position="79"/>
    </location>
</feature>
<feature type="compositionally biased region" description="Low complexity" evidence="6">
    <location>
        <begin position="179"/>
        <end position="209"/>
    </location>
</feature>
<organism evidence="8 9">
    <name type="scientific">Rhizopogon vinicolor AM-OR11-026</name>
    <dbReference type="NCBI Taxonomy" id="1314800"/>
    <lineage>
        <taxon>Eukaryota</taxon>
        <taxon>Fungi</taxon>
        <taxon>Dikarya</taxon>
        <taxon>Basidiomycota</taxon>
        <taxon>Agaricomycotina</taxon>
        <taxon>Agaricomycetes</taxon>
        <taxon>Agaricomycetidae</taxon>
        <taxon>Boletales</taxon>
        <taxon>Suillineae</taxon>
        <taxon>Rhizopogonaceae</taxon>
        <taxon>Rhizopogon</taxon>
    </lineage>
</organism>
<evidence type="ECO:0000259" key="7">
    <source>
        <dbReference type="PROSITE" id="PS50048"/>
    </source>
</evidence>
<dbReference type="Proteomes" id="UP000092154">
    <property type="component" value="Unassembled WGS sequence"/>
</dbReference>
<evidence type="ECO:0000256" key="4">
    <source>
        <dbReference type="ARBA" id="ARBA00023163"/>
    </source>
</evidence>
<evidence type="ECO:0000313" key="9">
    <source>
        <dbReference type="Proteomes" id="UP000092154"/>
    </source>
</evidence>
<dbReference type="STRING" id="1314800.A0A1B7N653"/>
<comment type="subcellular location">
    <subcellularLocation>
        <location evidence="1">Nucleus</location>
    </subcellularLocation>
</comment>
<name>A0A1B7N653_9AGAM</name>
<dbReference type="SUPFAM" id="SSF57701">
    <property type="entry name" value="Zn2/Cys6 DNA-binding domain"/>
    <property type="match status" value="1"/>
</dbReference>
<dbReference type="CDD" id="cd00067">
    <property type="entry name" value="GAL4"/>
    <property type="match status" value="1"/>
</dbReference>
<keyword evidence="3" id="KW-0805">Transcription regulation</keyword>
<protein>
    <recommendedName>
        <fullName evidence="7">Zn(2)-C6 fungal-type domain-containing protein</fullName>
    </recommendedName>
</protein>
<dbReference type="InterPro" id="IPR036864">
    <property type="entry name" value="Zn2-C6_fun-type_DNA-bd_sf"/>
</dbReference>
<reference evidence="8 9" key="1">
    <citation type="submission" date="2016-06" db="EMBL/GenBank/DDBJ databases">
        <title>Comparative genomics of the ectomycorrhizal sister species Rhizopogon vinicolor and Rhizopogon vesiculosus (Basidiomycota: Boletales) reveals a divergence of the mating type B locus.</title>
        <authorList>
            <consortium name="DOE Joint Genome Institute"/>
            <person name="Mujic A.B."/>
            <person name="Kuo A."/>
            <person name="Tritt A."/>
            <person name="Lipzen A."/>
            <person name="Chen C."/>
            <person name="Johnson J."/>
            <person name="Sharma A."/>
            <person name="Barry K."/>
            <person name="Grigoriev I.V."/>
            <person name="Spatafora J.W."/>
        </authorList>
    </citation>
    <scope>NUCLEOTIDE SEQUENCE [LARGE SCALE GENOMIC DNA]</scope>
    <source>
        <strain evidence="8 9">AM-OR11-026</strain>
    </source>
</reference>
<dbReference type="InterPro" id="IPR050815">
    <property type="entry name" value="TF_fung"/>
</dbReference>
<dbReference type="AlphaFoldDB" id="A0A1B7N653"/>
<dbReference type="Gene3D" id="4.10.240.10">
    <property type="entry name" value="Zn(2)-C6 fungal-type DNA-binding domain"/>
    <property type="match status" value="1"/>
</dbReference>
<gene>
    <name evidence="8" type="ORF">K503DRAFT_623911</name>
</gene>
<sequence>MTQLPAIYHHQSSDPSAPEELSNLAIAKLFEKMMVPSQMKSMHPRATHACDQCRCRKTKCSGEQPVCASCKSRGRVCQWTPHKSTANRRSRKSYDAGIRYQPRTHAPRAPELPHIAAPRPRYPCILLQDPSTTSSIAGAPPQSSHMGGRPAPAGWSALTQYEYDWQDFIDPRPSPPSSCPSSDVSSCKSVPSHTTPVTPTSQSPSYYSSEEVPKNTDNLESFLRELYQCIPSEWPSLPDDDFNRIENFYAY</sequence>
<dbReference type="InParanoid" id="A0A1B7N653"/>
<dbReference type="PROSITE" id="PS00463">
    <property type="entry name" value="ZN2_CY6_FUNGAL_1"/>
    <property type="match status" value="1"/>
</dbReference>
<evidence type="ECO:0000313" key="8">
    <source>
        <dbReference type="EMBL" id="OAX40336.1"/>
    </source>
</evidence>
<evidence type="ECO:0000256" key="3">
    <source>
        <dbReference type="ARBA" id="ARBA00023015"/>
    </source>
</evidence>
<feature type="region of interest" description="Disordered" evidence="6">
    <location>
        <begin position="130"/>
        <end position="150"/>
    </location>
</feature>
<dbReference type="PANTHER" id="PTHR47338:SF5">
    <property type="entry name" value="ZN(II)2CYS6 TRANSCRIPTION FACTOR (EUROFUNG)"/>
    <property type="match status" value="1"/>
</dbReference>
<dbReference type="GO" id="GO:0000981">
    <property type="term" value="F:DNA-binding transcription factor activity, RNA polymerase II-specific"/>
    <property type="evidence" value="ECO:0007669"/>
    <property type="project" value="InterPro"/>
</dbReference>
<dbReference type="Pfam" id="PF00172">
    <property type="entry name" value="Zn_clus"/>
    <property type="match status" value="1"/>
</dbReference>
<dbReference type="SMART" id="SM00066">
    <property type="entry name" value="GAL4"/>
    <property type="match status" value="1"/>
</dbReference>
<evidence type="ECO:0000256" key="1">
    <source>
        <dbReference type="ARBA" id="ARBA00004123"/>
    </source>
</evidence>
<dbReference type="InterPro" id="IPR001138">
    <property type="entry name" value="Zn2Cys6_DnaBD"/>
</dbReference>
<dbReference type="GO" id="GO:0005634">
    <property type="term" value="C:nucleus"/>
    <property type="evidence" value="ECO:0007669"/>
    <property type="project" value="UniProtKB-SubCell"/>
</dbReference>
<feature type="region of interest" description="Disordered" evidence="6">
    <location>
        <begin position="167"/>
        <end position="213"/>
    </location>
</feature>
<keyword evidence="9" id="KW-1185">Reference proteome</keyword>
<keyword evidence="4" id="KW-0804">Transcription</keyword>
<evidence type="ECO:0000256" key="6">
    <source>
        <dbReference type="SAM" id="MobiDB-lite"/>
    </source>
</evidence>
<dbReference type="PANTHER" id="PTHR47338">
    <property type="entry name" value="ZN(II)2CYS6 TRANSCRIPTION FACTOR (EUROFUNG)-RELATED"/>
    <property type="match status" value="1"/>
</dbReference>
<accession>A0A1B7N653</accession>
<dbReference type="OrthoDB" id="2399539at2759"/>
<keyword evidence="2" id="KW-0479">Metal-binding</keyword>
<proteinExistence type="predicted"/>
<evidence type="ECO:0000256" key="2">
    <source>
        <dbReference type="ARBA" id="ARBA00022723"/>
    </source>
</evidence>
<dbReference type="GO" id="GO:0008270">
    <property type="term" value="F:zinc ion binding"/>
    <property type="evidence" value="ECO:0007669"/>
    <property type="project" value="InterPro"/>
</dbReference>